<dbReference type="Pfam" id="PF07690">
    <property type="entry name" value="MFS_1"/>
    <property type="match status" value="1"/>
</dbReference>
<dbReference type="PRINTS" id="PR01036">
    <property type="entry name" value="TCRTETB"/>
</dbReference>
<keyword evidence="3 5" id="KW-1133">Transmembrane helix</keyword>
<keyword evidence="4 5" id="KW-0472">Membrane</keyword>
<feature type="transmembrane region" description="Helical" evidence="5">
    <location>
        <begin position="44"/>
        <end position="62"/>
    </location>
</feature>
<evidence type="ECO:0000313" key="7">
    <source>
        <dbReference type="EMBL" id="TKK89601.1"/>
    </source>
</evidence>
<dbReference type="EMBL" id="SZQA01000006">
    <property type="protein sequence ID" value="TKK89601.1"/>
    <property type="molecule type" value="Genomic_DNA"/>
</dbReference>
<feature type="transmembrane region" description="Helical" evidence="5">
    <location>
        <begin position="299"/>
        <end position="321"/>
    </location>
</feature>
<evidence type="ECO:0000259" key="6">
    <source>
        <dbReference type="PROSITE" id="PS50850"/>
    </source>
</evidence>
<dbReference type="RefSeq" id="WP_137246659.1">
    <property type="nucleotide sequence ID" value="NZ_SZQA01000006.1"/>
</dbReference>
<feature type="transmembrane region" description="Helical" evidence="5">
    <location>
        <begin position="408"/>
        <end position="426"/>
    </location>
</feature>
<evidence type="ECO:0000256" key="2">
    <source>
        <dbReference type="ARBA" id="ARBA00022692"/>
    </source>
</evidence>
<dbReference type="InterPro" id="IPR011701">
    <property type="entry name" value="MFS"/>
</dbReference>
<evidence type="ECO:0000256" key="3">
    <source>
        <dbReference type="ARBA" id="ARBA00022989"/>
    </source>
</evidence>
<evidence type="ECO:0000256" key="5">
    <source>
        <dbReference type="SAM" id="Phobius"/>
    </source>
</evidence>
<evidence type="ECO:0000313" key="8">
    <source>
        <dbReference type="Proteomes" id="UP000308705"/>
    </source>
</evidence>
<dbReference type="Proteomes" id="UP000308705">
    <property type="component" value="Unassembled WGS sequence"/>
</dbReference>
<feature type="domain" description="Major facilitator superfamily (MFS) profile" evidence="6">
    <location>
        <begin position="8"/>
        <end position="462"/>
    </location>
</feature>
<feature type="transmembrane region" description="Helical" evidence="5">
    <location>
        <begin position="164"/>
        <end position="186"/>
    </location>
</feature>
<dbReference type="SUPFAM" id="SSF103473">
    <property type="entry name" value="MFS general substrate transporter"/>
    <property type="match status" value="1"/>
</dbReference>
<dbReference type="PANTHER" id="PTHR42718">
    <property type="entry name" value="MAJOR FACILITATOR SUPERFAMILY MULTIDRUG TRANSPORTER MFSC"/>
    <property type="match status" value="1"/>
</dbReference>
<keyword evidence="2 5" id="KW-0812">Transmembrane</keyword>
<name>A0A4U3MJQ1_9ACTN</name>
<comment type="caution">
    <text evidence="7">The sequence shown here is derived from an EMBL/GenBank/DDBJ whole genome shotgun (WGS) entry which is preliminary data.</text>
</comment>
<feature type="transmembrane region" description="Helical" evidence="5">
    <location>
        <begin position="132"/>
        <end position="158"/>
    </location>
</feature>
<accession>A0A4U3MJQ1</accession>
<reference evidence="7 8" key="1">
    <citation type="submission" date="2019-04" db="EMBL/GenBank/DDBJ databases">
        <title>Herbidospora sp. NEAU-GS14.nov., a novel actinomycete isolated from soil.</title>
        <authorList>
            <person name="Han L."/>
        </authorList>
    </citation>
    <scope>NUCLEOTIDE SEQUENCE [LARGE SCALE GENOMIC DNA]</scope>
    <source>
        <strain evidence="7 8">NEAU-GS14</strain>
    </source>
</reference>
<dbReference type="CDD" id="cd17321">
    <property type="entry name" value="MFS_MMR_MDR_like"/>
    <property type="match status" value="1"/>
</dbReference>
<feature type="transmembrane region" description="Helical" evidence="5">
    <location>
        <begin position="333"/>
        <end position="353"/>
    </location>
</feature>
<dbReference type="GO" id="GO:0022857">
    <property type="term" value="F:transmembrane transporter activity"/>
    <property type="evidence" value="ECO:0007669"/>
    <property type="project" value="InterPro"/>
</dbReference>
<feature type="transmembrane region" description="Helical" evidence="5">
    <location>
        <begin position="99"/>
        <end position="120"/>
    </location>
</feature>
<sequence>MNPRRWRALAVCLVPAFMTLLDVSIVNVALPDIQTGIGASDSGLQWVVSGYALTFGLALIPGGRLGDARSRRAVFMWGIVLFTLASAACGAAQNEWWLIIARLVQGAAGALMMPQVSGYIQEMFQGSERGRAFGYLGAVIGLSTAVGPLLGGVLIQIFGEENGWRWVFYVNLPIGLLSLPFAMRLLPAENVRRTLKAGFDPVGVLLLAAGLMLALLPFLQERQWPGASKWLLVPAGAAVLAGFVRWELRAGRRIEPLVHMDLFRSRSFTLGGLIGVLYFAGFTAIFFVFTLFLQNGLQYSALMAGLASVPFAIGSGIAAGFSGRLVHRYGRALVAWGLLIVAVGFVATMLAVHEVPGRHAGWAAAGPLLLSGIGSGLVISPNQTLTLSRVPVRRAGSAGGVLQTWQRIGSAAGIAAVGAVYFTHLATSRGDWAESFQVAMLTSAAFVVAALLVALYDLFGPGR</sequence>
<dbReference type="PROSITE" id="PS50850">
    <property type="entry name" value="MFS"/>
    <property type="match status" value="1"/>
</dbReference>
<dbReference type="Gene3D" id="1.20.1250.20">
    <property type="entry name" value="MFS general substrate transporter like domains"/>
    <property type="match status" value="1"/>
</dbReference>
<dbReference type="Gene3D" id="1.20.1720.10">
    <property type="entry name" value="Multidrug resistance protein D"/>
    <property type="match status" value="1"/>
</dbReference>
<evidence type="ECO:0000256" key="4">
    <source>
        <dbReference type="ARBA" id="ARBA00023136"/>
    </source>
</evidence>
<comment type="subcellular location">
    <subcellularLocation>
        <location evidence="1">Cell membrane</location>
        <topology evidence="1">Multi-pass membrane protein</topology>
    </subcellularLocation>
</comment>
<feature type="transmembrane region" description="Helical" evidence="5">
    <location>
        <begin position="438"/>
        <end position="459"/>
    </location>
</feature>
<keyword evidence="8" id="KW-1185">Reference proteome</keyword>
<evidence type="ECO:0000256" key="1">
    <source>
        <dbReference type="ARBA" id="ARBA00004651"/>
    </source>
</evidence>
<gene>
    <name evidence="7" type="ORF">FDA94_09445</name>
</gene>
<dbReference type="PANTHER" id="PTHR42718:SF39">
    <property type="entry name" value="ACTINORHODIN TRANSPORTER-RELATED"/>
    <property type="match status" value="1"/>
</dbReference>
<feature type="transmembrane region" description="Helical" evidence="5">
    <location>
        <begin position="359"/>
        <end position="379"/>
    </location>
</feature>
<feature type="transmembrane region" description="Helical" evidence="5">
    <location>
        <begin position="198"/>
        <end position="218"/>
    </location>
</feature>
<proteinExistence type="predicted"/>
<dbReference type="OrthoDB" id="783189at2"/>
<organism evidence="7 8">
    <name type="scientific">Herbidospora galbida</name>
    <dbReference type="NCBI Taxonomy" id="2575442"/>
    <lineage>
        <taxon>Bacteria</taxon>
        <taxon>Bacillati</taxon>
        <taxon>Actinomycetota</taxon>
        <taxon>Actinomycetes</taxon>
        <taxon>Streptosporangiales</taxon>
        <taxon>Streptosporangiaceae</taxon>
        <taxon>Herbidospora</taxon>
    </lineage>
</organism>
<feature type="transmembrane region" description="Helical" evidence="5">
    <location>
        <begin position="74"/>
        <end position="93"/>
    </location>
</feature>
<dbReference type="InterPro" id="IPR020846">
    <property type="entry name" value="MFS_dom"/>
</dbReference>
<feature type="transmembrane region" description="Helical" evidence="5">
    <location>
        <begin position="268"/>
        <end position="293"/>
    </location>
</feature>
<protein>
    <submittedName>
        <fullName evidence="7">MFS transporter</fullName>
    </submittedName>
</protein>
<dbReference type="InterPro" id="IPR036259">
    <property type="entry name" value="MFS_trans_sf"/>
</dbReference>
<dbReference type="GO" id="GO:0005886">
    <property type="term" value="C:plasma membrane"/>
    <property type="evidence" value="ECO:0007669"/>
    <property type="project" value="UniProtKB-SubCell"/>
</dbReference>
<feature type="transmembrane region" description="Helical" evidence="5">
    <location>
        <begin position="230"/>
        <end position="248"/>
    </location>
</feature>
<dbReference type="AlphaFoldDB" id="A0A4U3MJQ1"/>